<organism evidence="1 2">
    <name type="scientific">Neurospora hispaniola</name>
    <dbReference type="NCBI Taxonomy" id="588809"/>
    <lineage>
        <taxon>Eukaryota</taxon>
        <taxon>Fungi</taxon>
        <taxon>Dikarya</taxon>
        <taxon>Ascomycota</taxon>
        <taxon>Pezizomycotina</taxon>
        <taxon>Sordariomycetes</taxon>
        <taxon>Sordariomycetidae</taxon>
        <taxon>Sordariales</taxon>
        <taxon>Sordariaceae</taxon>
        <taxon>Neurospora</taxon>
    </lineage>
</organism>
<proteinExistence type="predicted"/>
<comment type="caution">
    <text evidence="1">The sequence shown here is derived from an EMBL/GenBank/DDBJ whole genome shotgun (WGS) entry which is preliminary data.</text>
</comment>
<gene>
    <name evidence="1" type="ORF">B0T23DRAFT_389119</name>
</gene>
<dbReference type="Proteomes" id="UP001285908">
    <property type="component" value="Unassembled WGS sequence"/>
</dbReference>
<dbReference type="EMBL" id="JAULSX010000009">
    <property type="protein sequence ID" value="KAK3485901.1"/>
    <property type="molecule type" value="Genomic_DNA"/>
</dbReference>
<reference evidence="1 2" key="1">
    <citation type="journal article" date="2023" name="Mol. Phylogenet. Evol.">
        <title>Genome-scale phylogeny and comparative genomics of the fungal order Sordariales.</title>
        <authorList>
            <person name="Hensen N."/>
            <person name="Bonometti L."/>
            <person name="Westerberg I."/>
            <person name="Brannstrom I.O."/>
            <person name="Guillou S."/>
            <person name="Cros-Aarteil S."/>
            <person name="Calhoun S."/>
            <person name="Haridas S."/>
            <person name="Kuo A."/>
            <person name="Mondo S."/>
            <person name="Pangilinan J."/>
            <person name="Riley R."/>
            <person name="LaButti K."/>
            <person name="Andreopoulos B."/>
            <person name="Lipzen A."/>
            <person name="Chen C."/>
            <person name="Yan M."/>
            <person name="Daum C."/>
            <person name="Ng V."/>
            <person name="Clum A."/>
            <person name="Steindorff A."/>
            <person name="Ohm R.A."/>
            <person name="Martin F."/>
            <person name="Silar P."/>
            <person name="Natvig D.O."/>
            <person name="Lalanne C."/>
            <person name="Gautier V."/>
            <person name="Ament-Velasquez S.L."/>
            <person name="Kruys A."/>
            <person name="Hutchinson M.I."/>
            <person name="Powell A.J."/>
            <person name="Barry K."/>
            <person name="Miller A.N."/>
            <person name="Grigoriev I.V."/>
            <person name="Debuchy R."/>
            <person name="Gladieux P."/>
            <person name="Hiltunen Thoren M."/>
            <person name="Johannesson H."/>
        </authorList>
    </citation>
    <scope>NUCLEOTIDE SEQUENCE [LARGE SCALE GENOMIC DNA]</scope>
    <source>
        <strain evidence="1 2">FGSC 10403</strain>
    </source>
</reference>
<dbReference type="AlphaFoldDB" id="A0AAJ0I024"/>
<sequence>MSRIFVGFCQLSYLRGGTGVSDSAVSVCHNEQLRGQKLQFCWGFFTGFFKVLPHNQAPTPRNNELSPVQAGRPVWKWIAWHACL</sequence>
<keyword evidence="2" id="KW-1185">Reference proteome</keyword>
<evidence type="ECO:0000313" key="1">
    <source>
        <dbReference type="EMBL" id="KAK3485901.1"/>
    </source>
</evidence>
<name>A0AAJ0I024_9PEZI</name>
<protein>
    <submittedName>
        <fullName evidence="1">Uncharacterized protein</fullName>
    </submittedName>
</protein>
<dbReference type="RefSeq" id="XP_062688664.1">
    <property type="nucleotide sequence ID" value="XM_062837792.1"/>
</dbReference>
<dbReference type="GeneID" id="87875414"/>
<accession>A0AAJ0I024</accession>
<evidence type="ECO:0000313" key="2">
    <source>
        <dbReference type="Proteomes" id="UP001285908"/>
    </source>
</evidence>